<dbReference type="EMBL" id="KB471634">
    <property type="protein sequence ID" value="EMP42508.1"/>
    <property type="molecule type" value="Genomic_DNA"/>
</dbReference>
<sequence length="63" mass="6960">MEKSYIKSIPLPKQVVCIAIVKPEDDNHGPPWPDPYLSVRLAAGNYHVIADRSQALLCPGLSF</sequence>
<organism evidence="1 2">
    <name type="scientific">Chelonia mydas</name>
    <name type="common">Green sea-turtle</name>
    <name type="synonym">Chelonia agassizi</name>
    <dbReference type="NCBI Taxonomy" id="8469"/>
    <lineage>
        <taxon>Eukaryota</taxon>
        <taxon>Metazoa</taxon>
        <taxon>Chordata</taxon>
        <taxon>Craniata</taxon>
        <taxon>Vertebrata</taxon>
        <taxon>Euteleostomi</taxon>
        <taxon>Archelosauria</taxon>
        <taxon>Testudinata</taxon>
        <taxon>Testudines</taxon>
        <taxon>Cryptodira</taxon>
        <taxon>Durocryptodira</taxon>
        <taxon>Americhelydia</taxon>
        <taxon>Chelonioidea</taxon>
        <taxon>Cheloniidae</taxon>
        <taxon>Chelonia</taxon>
    </lineage>
</organism>
<protein>
    <submittedName>
        <fullName evidence="1">Uncharacterized protein</fullName>
    </submittedName>
</protein>
<name>M7CCR1_CHEMY</name>
<accession>M7CCR1</accession>
<evidence type="ECO:0000313" key="1">
    <source>
        <dbReference type="EMBL" id="EMP42508.1"/>
    </source>
</evidence>
<gene>
    <name evidence="1" type="ORF">UY3_00223</name>
</gene>
<proteinExistence type="predicted"/>
<dbReference type="AlphaFoldDB" id="M7CCR1"/>
<keyword evidence="2" id="KW-1185">Reference proteome</keyword>
<dbReference type="Proteomes" id="UP000031443">
    <property type="component" value="Unassembled WGS sequence"/>
</dbReference>
<reference evidence="2" key="1">
    <citation type="journal article" date="2013" name="Nat. Genet.">
        <title>The draft genomes of soft-shell turtle and green sea turtle yield insights into the development and evolution of the turtle-specific body plan.</title>
        <authorList>
            <person name="Wang Z."/>
            <person name="Pascual-Anaya J."/>
            <person name="Zadissa A."/>
            <person name="Li W."/>
            <person name="Niimura Y."/>
            <person name="Huang Z."/>
            <person name="Li C."/>
            <person name="White S."/>
            <person name="Xiong Z."/>
            <person name="Fang D."/>
            <person name="Wang B."/>
            <person name="Ming Y."/>
            <person name="Chen Y."/>
            <person name="Zheng Y."/>
            <person name="Kuraku S."/>
            <person name="Pignatelli M."/>
            <person name="Herrero J."/>
            <person name="Beal K."/>
            <person name="Nozawa M."/>
            <person name="Li Q."/>
            <person name="Wang J."/>
            <person name="Zhang H."/>
            <person name="Yu L."/>
            <person name="Shigenobu S."/>
            <person name="Wang J."/>
            <person name="Liu J."/>
            <person name="Flicek P."/>
            <person name="Searle S."/>
            <person name="Wang J."/>
            <person name="Kuratani S."/>
            <person name="Yin Y."/>
            <person name="Aken B."/>
            <person name="Zhang G."/>
            <person name="Irie N."/>
        </authorList>
    </citation>
    <scope>NUCLEOTIDE SEQUENCE [LARGE SCALE GENOMIC DNA]</scope>
</reference>
<evidence type="ECO:0000313" key="2">
    <source>
        <dbReference type="Proteomes" id="UP000031443"/>
    </source>
</evidence>